<keyword evidence="4" id="KW-0949">S-adenosyl-L-methionine</keyword>
<evidence type="ECO:0000313" key="7">
    <source>
        <dbReference type="EMBL" id="NJW55139.1"/>
    </source>
</evidence>
<accession>A0ABX1D618</accession>
<evidence type="ECO:0000256" key="3">
    <source>
        <dbReference type="ARBA" id="ARBA00022679"/>
    </source>
</evidence>
<keyword evidence="3" id="KW-0808">Transferase</keyword>
<evidence type="ECO:0000256" key="5">
    <source>
        <dbReference type="ARBA" id="ARBA00047942"/>
    </source>
</evidence>
<evidence type="ECO:0000259" key="6">
    <source>
        <dbReference type="Pfam" id="PF07669"/>
    </source>
</evidence>
<feature type="non-terminal residue" evidence="7">
    <location>
        <position position="134"/>
    </location>
</feature>
<feature type="domain" description="Type II methyltransferase M.TaqI-like" evidence="6">
    <location>
        <begin position="4"/>
        <end position="103"/>
    </location>
</feature>
<dbReference type="InterPro" id="IPR050953">
    <property type="entry name" value="N4_N6_ade-DNA_methylase"/>
</dbReference>
<dbReference type="InterPro" id="IPR029063">
    <property type="entry name" value="SAM-dependent_MTases_sf"/>
</dbReference>
<keyword evidence="2 7" id="KW-0489">Methyltransferase</keyword>
<dbReference type="GO" id="GO:0032259">
    <property type="term" value="P:methylation"/>
    <property type="evidence" value="ECO:0007669"/>
    <property type="project" value="UniProtKB-KW"/>
</dbReference>
<dbReference type="Pfam" id="PF07669">
    <property type="entry name" value="Eco57I"/>
    <property type="match status" value="1"/>
</dbReference>
<sequence>GNYVGFDVVIGNPPYISIQELKKLDPNQSFYYSKNYHTAAKGNFDIYLPFTEISFAITHPKGIVDFIMPSLWIYNDYGGNLRGLLLSNKYLSRFLDFGSTQVFDDATVYTACQQFTKTENQGFEYSKIEVGNFG</sequence>
<dbReference type="EMBL" id="JAAVJR010000848">
    <property type="protein sequence ID" value="NJW55139.1"/>
    <property type="molecule type" value="Genomic_DNA"/>
</dbReference>
<comment type="caution">
    <text evidence="7">The sequence shown here is derived from an EMBL/GenBank/DDBJ whole genome shotgun (WGS) entry which is preliminary data.</text>
</comment>
<reference evidence="7 8" key="1">
    <citation type="submission" date="2020-03" db="EMBL/GenBank/DDBJ databases">
        <title>Salinimicrobium sp. nov, isolated from SCS.</title>
        <authorList>
            <person name="Cao W.R."/>
        </authorList>
    </citation>
    <scope>NUCLEOTIDE SEQUENCE [LARGE SCALE GENOMIC DNA]</scope>
    <source>
        <strain evidence="8">J15B91</strain>
    </source>
</reference>
<evidence type="ECO:0000256" key="2">
    <source>
        <dbReference type="ARBA" id="ARBA00022603"/>
    </source>
</evidence>
<protein>
    <recommendedName>
        <fullName evidence="1">site-specific DNA-methyltransferase (adenine-specific)</fullName>
        <ecNumber evidence="1">2.1.1.72</ecNumber>
    </recommendedName>
</protein>
<evidence type="ECO:0000256" key="1">
    <source>
        <dbReference type="ARBA" id="ARBA00011900"/>
    </source>
</evidence>
<proteinExistence type="predicted"/>
<dbReference type="InterPro" id="IPR002052">
    <property type="entry name" value="DNA_methylase_N6_adenine_CS"/>
</dbReference>
<dbReference type="PANTHER" id="PTHR33841">
    <property type="entry name" value="DNA METHYLTRANSFERASE YEEA-RELATED"/>
    <property type="match status" value="1"/>
</dbReference>
<dbReference type="EC" id="2.1.1.72" evidence="1"/>
<evidence type="ECO:0000256" key="4">
    <source>
        <dbReference type="ARBA" id="ARBA00022691"/>
    </source>
</evidence>
<dbReference type="GO" id="GO:0008168">
    <property type="term" value="F:methyltransferase activity"/>
    <property type="evidence" value="ECO:0007669"/>
    <property type="project" value="UniProtKB-KW"/>
</dbReference>
<evidence type="ECO:0000313" key="8">
    <source>
        <dbReference type="Proteomes" id="UP000703674"/>
    </source>
</evidence>
<feature type="non-terminal residue" evidence="7">
    <location>
        <position position="1"/>
    </location>
</feature>
<keyword evidence="8" id="KW-1185">Reference proteome</keyword>
<gene>
    <name evidence="7" type="ORF">HC175_19690</name>
</gene>
<dbReference type="Proteomes" id="UP000703674">
    <property type="component" value="Unassembled WGS sequence"/>
</dbReference>
<name>A0ABX1D618_9FLAO</name>
<organism evidence="7 8">
    <name type="scientific">Salinimicrobium oceani</name>
    <dbReference type="NCBI Taxonomy" id="2722702"/>
    <lineage>
        <taxon>Bacteria</taxon>
        <taxon>Pseudomonadati</taxon>
        <taxon>Bacteroidota</taxon>
        <taxon>Flavobacteriia</taxon>
        <taxon>Flavobacteriales</taxon>
        <taxon>Flavobacteriaceae</taxon>
        <taxon>Salinimicrobium</taxon>
    </lineage>
</organism>
<dbReference type="InterPro" id="IPR011639">
    <property type="entry name" value="MethylTrfase_TaqI-like_dom"/>
</dbReference>
<dbReference type="PROSITE" id="PS00092">
    <property type="entry name" value="N6_MTASE"/>
    <property type="match status" value="1"/>
</dbReference>
<dbReference type="SUPFAM" id="SSF53335">
    <property type="entry name" value="S-adenosyl-L-methionine-dependent methyltransferases"/>
    <property type="match status" value="1"/>
</dbReference>
<dbReference type="PANTHER" id="PTHR33841:SF1">
    <property type="entry name" value="DNA METHYLTRANSFERASE A"/>
    <property type="match status" value="1"/>
</dbReference>
<comment type="catalytic activity">
    <reaction evidence="5">
        <text>a 2'-deoxyadenosine in DNA + S-adenosyl-L-methionine = an N(6)-methyl-2'-deoxyadenosine in DNA + S-adenosyl-L-homocysteine + H(+)</text>
        <dbReference type="Rhea" id="RHEA:15197"/>
        <dbReference type="Rhea" id="RHEA-COMP:12418"/>
        <dbReference type="Rhea" id="RHEA-COMP:12419"/>
        <dbReference type="ChEBI" id="CHEBI:15378"/>
        <dbReference type="ChEBI" id="CHEBI:57856"/>
        <dbReference type="ChEBI" id="CHEBI:59789"/>
        <dbReference type="ChEBI" id="CHEBI:90615"/>
        <dbReference type="ChEBI" id="CHEBI:90616"/>
        <dbReference type="EC" id="2.1.1.72"/>
    </reaction>
</comment>
<dbReference type="Gene3D" id="3.40.50.150">
    <property type="entry name" value="Vaccinia Virus protein VP39"/>
    <property type="match status" value="1"/>
</dbReference>